<dbReference type="InterPro" id="IPR008138">
    <property type="entry name" value="SapB_2"/>
</dbReference>
<proteinExistence type="predicted"/>
<dbReference type="GO" id="GO:0007193">
    <property type="term" value="P:adenylate cyclase-inhibiting G protein-coupled receptor signaling pathway"/>
    <property type="evidence" value="ECO:0007669"/>
    <property type="project" value="TreeGrafter"/>
</dbReference>
<protein>
    <submittedName>
        <fullName evidence="11">Proactivator polypeptide-like 1</fullName>
    </submittedName>
</protein>
<dbReference type="GO" id="GO:0005764">
    <property type="term" value="C:lysosome"/>
    <property type="evidence" value="ECO:0007669"/>
    <property type="project" value="InterPro"/>
</dbReference>
<gene>
    <name evidence="11" type="primary">PSAPL1</name>
</gene>
<dbReference type="GO" id="GO:0005576">
    <property type="term" value="C:extracellular region"/>
    <property type="evidence" value="ECO:0007669"/>
    <property type="project" value="UniProtKB-SubCell"/>
</dbReference>
<dbReference type="PROSITE" id="PS50015">
    <property type="entry name" value="SAP_B"/>
    <property type="match status" value="4"/>
</dbReference>
<evidence type="ECO:0000256" key="6">
    <source>
        <dbReference type="ARBA" id="ARBA00023180"/>
    </source>
</evidence>
<comment type="subcellular location">
    <subcellularLocation>
        <location evidence="1">Secreted</location>
    </subcellularLocation>
</comment>
<keyword evidence="2" id="KW-0964">Secreted</keyword>
<keyword evidence="4" id="KW-0677">Repeat</keyword>
<keyword evidence="10" id="KW-1185">Reference proteome</keyword>
<dbReference type="PROSITE" id="PS51110">
    <property type="entry name" value="SAP_A"/>
    <property type="match status" value="2"/>
</dbReference>
<dbReference type="RefSeq" id="XP_028359636.1">
    <property type="nucleotide sequence ID" value="XM_028503835.2"/>
</dbReference>
<dbReference type="SMART" id="SM00162">
    <property type="entry name" value="SAPA"/>
    <property type="match status" value="2"/>
</dbReference>
<evidence type="ECO:0000256" key="4">
    <source>
        <dbReference type="ARBA" id="ARBA00022737"/>
    </source>
</evidence>
<dbReference type="GeneID" id="114489955"/>
<keyword evidence="6" id="KW-0325">Glycoprotein</keyword>
<dbReference type="Gene3D" id="1.10.225.10">
    <property type="entry name" value="Saposin-like"/>
    <property type="match status" value="4"/>
</dbReference>
<sequence length="516" mass="56126">MLPALLLLPSLLGAALASPVQGPRECVRGAAVWCQDLQAATECGAVGHCRSAVWGKLPARSLSCDLCLDVVAAGSNGLNPNATETDVLALLTKTCEWLPSQDSSAKCKEMTDVHSPAILDMLRGDPGRAPAQVCTALTLCQPLQRVLATPGSLSEEDTSEVVAPFTAGGPVSPQPLQTPEDTVCRDCVQMVARLQDAVGSNMSSLAEVTTQEQCKSLGPGLDLMCKNYILHFLAPAEHMLRLVLPEETCERGGFCEAVRGPAADSVPSLEPLSARERDQLLMKAGLTCEVCLQVVQELDQWLDSDSTEALIRRGLERVCSVMPTSIVKQCVTMVDTYSPALVQFVTKVPPEEVCRTIRLCSPQRRRARAIHEASKPTLPPLLDTENQGHFCNGCRRLLGVSTRNLERKTTQRNILKAFKGGCTILPLPYLIQCRRFVDEYEPVLLATLREVMDPLSLCTKVGACHASRTPLLGTDQCVMGPSFWCSNQDAAEMCNAMEHCQRHMWKVAPFHTGEHE</sequence>
<name>A0A6J2KWP8_9CHIR</name>
<feature type="domain" description="Saposin A-type" evidence="9">
    <location>
        <begin position="19"/>
        <end position="59"/>
    </location>
</feature>
<evidence type="ECO:0000256" key="7">
    <source>
        <dbReference type="SAM" id="SignalP"/>
    </source>
</evidence>
<evidence type="ECO:0000313" key="11">
    <source>
        <dbReference type="RefSeq" id="XP_028359636.1"/>
    </source>
</evidence>
<dbReference type="InParanoid" id="A0A6J2KWP8"/>
<evidence type="ECO:0000256" key="2">
    <source>
        <dbReference type="ARBA" id="ARBA00022525"/>
    </source>
</evidence>
<reference evidence="11" key="1">
    <citation type="submission" date="2025-08" db="UniProtKB">
        <authorList>
            <consortium name="RefSeq"/>
        </authorList>
    </citation>
    <scope>IDENTIFICATION</scope>
    <source>
        <tissue evidence="11">Muscle</tissue>
    </source>
</reference>
<dbReference type="GO" id="GO:0060742">
    <property type="term" value="P:epithelial cell differentiation involved in prostate gland development"/>
    <property type="evidence" value="ECO:0007669"/>
    <property type="project" value="TreeGrafter"/>
</dbReference>
<evidence type="ECO:0000259" key="9">
    <source>
        <dbReference type="PROSITE" id="PS51110"/>
    </source>
</evidence>
<feature type="signal peptide" evidence="7">
    <location>
        <begin position="1"/>
        <end position="17"/>
    </location>
</feature>
<evidence type="ECO:0000256" key="1">
    <source>
        <dbReference type="ARBA" id="ARBA00004613"/>
    </source>
</evidence>
<dbReference type="PANTHER" id="PTHR11480">
    <property type="entry name" value="SAPOSIN-RELATED"/>
    <property type="match status" value="1"/>
</dbReference>
<dbReference type="SUPFAM" id="SSF47862">
    <property type="entry name" value="Saposin"/>
    <property type="match status" value="4"/>
</dbReference>
<feature type="domain" description="Saposin B-type" evidence="8">
    <location>
        <begin position="180"/>
        <end position="259"/>
    </location>
</feature>
<dbReference type="Pfam" id="PF05184">
    <property type="entry name" value="SapB_1"/>
    <property type="match status" value="2"/>
</dbReference>
<dbReference type="GO" id="GO:0006665">
    <property type="term" value="P:sphingolipid metabolic process"/>
    <property type="evidence" value="ECO:0007669"/>
    <property type="project" value="InterPro"/>
</dbReference>
<dbReference type="InterPro" id="IPR008139">
    <property type="entry name" value="SaposinB_dom"/>
</dbReference>
<dbReference type="FunFam" id="1.10.225.10:FF:000002">
    <property type="entry name" value="prosaposin isoform X2"/>
    <property type="match status" value="3"/>
</dbReference>
<dbReference type="GO" id="GO:0019216">
    <property type="term" value="P:regulation of lipid metabolic process"/>
    <property type="evidence" value="ECO:0007669"/>
    <property type="project" value="TreeGrafter"/>
</dbReference>
<feature type="domain" description="Saposin B-type" evidence="8">
    <location>
        <begin position="284"/>
        <end position="364"/>
    </location>
</feature>
<feature type="domain" description="Saposin B-type" evidence="8">
    <location>
        <begin position="387"/>
        <end position="468"/>
    </location>
</feature>
<dbReference type="PANTHER" id="PTHR11480:SF39">
    <property type="entry name" value="PROACTIVATOR POLYPEPTIDE-LIKE 1"/>
    <property type="match status" value="1"/>
</dbReference>
<dbReference type="Proteomes" id="UP000504628">
    <property type="component" value="Chromosome 1"/>
</dbReference>
<dbReference type="SMART" id="SM00741">
    <property type="entry name" value="SapB"/>
    <property type="match status" value="4"/>
</dbReference>
<dbReference type="InterPro" id="IPR003119">
    <property type="entry name" value="SAP_A"/>
</dbReference>
<feature type="domain" description="Saposin A-type" evidence="9">
    <location>
        <begin position="470"/>
        <end position="510"/>
    </location>
</feature>
<accession>A0A6J2KWP8</accession>
<keyword evidence="3 7" id="KW-0732">Signal</keyword>
<dbReference type="Pfam" id="PF03489">
    <property type="entry name" value="SapB_2"/>
    <property type="match status" value="2"/>
</dbReference>
<evidence type="ECO:0000256" key="5">
    <source>
        <dbReference type="ARBA" id="ARBA00023157"/>
    </source>
</evidence>
<dbReference type="InterPro" id="IPR051428">
    <property type="entry name" value="Sphingo_Act-Surfact_Prot"/>
</dbReference>
<evidence type="ECO:0000313" key="10">
    <source>
        <dbReference type="Proteomes" id="UP000504628"/>
    </source>
</evidence>
<feature type="domain" description="Saposin B-type" evidence="8">
    <location>
        <begin position="60"/>
        <end position="144"/>
    </location>
</feature>
<dbReference type="AlphaFoldDB" id="A0A6J2KWP8"/>
<evidence type="ECO:0000256" key="3">
    <source>
        <dbReference type="ARBA" id="ARBA00022729"/>
    </source>
</evidence>
<dbReference type="GO" id="GO:0060736">
    <property type="term" value="P:prostate gland growth"/>
    <property type="evidence" value="ECO:0007669"/>
    <property type="project" value="TreeGrafter"/>
</dbReference>
<organism evidence="10 11">
    <name type="scientific">Phyllostomus discolor</name>
    <name type="common">pale spear-nosed bat</name>
    <dbReference type="NCBI Taxonomy" id="89673"/>
    <lineage>
        <taxon>Eukaryota</taxon>
        <taxon>Metazoa</taxon>
        <taxon>Chordata</taxon>
        <taxon>Craniata</taxon>
        <taxon>Vertebrata</taxon>
        <taxon>Euteleostomi</taxon>
        <taxon>Mammalia</taxon>
        <taxon>Eutheria</taxon>
        <taxon>Laurasiatheria</taxon>
        <taxon>Chiroptera</taxon>
        <taxon>Yangochiroptera</taxon>
        <taxon>Phyllostomidae</taxon>
        <taxon>Phyllostominae</taxon>
        <taxon>Phyllostomus</taxon>
    </lineage>
</organism>
<dbReference type="OrthoDB" id="69496at2759"/>
<dbReference type="Pfam" id="PF02199">
    <property type="entry name" value="SapA"/>
    <property type="match status" value="2"/>
</dbReference>
<evidence type="ECO:0000259" key="8">
    <source>
        <dbReference type="PROSITE" id="PS50015"/>
    </source>
</evidence>
<dbReference type="InterPro" id="IPR011001">
    <property type="entry name" value="Saposin-like"/>
</dbReference>
<keyword evidence="5" id="KW-1015">Disulfide bond</keyword>
<dbReference type="PRINTS" id="PR01797">
    <property type="entry name" value="SAPOSIN"/>
</dbReference>
<dbReference type="GO" id="GO:0016020">
    <property type="term" value="C:membrane"/>
    <property type="evidence" value="ECO:0007669"/>
    <property type="project" value="GOC"/>
</dbReference>
<dbReference type="InterPro" id="IPR008373">
    <property type="entry name" value="Saposin"/>
</dbReference>
<dbReference type="InterPro" id="IPR007856">
    <property type="entry name" value="SapB_1"/>
</dbReference>
<dbReference type="KEGG" id="pdic:114489955"/>
<feature type="chain" id="PRO_5026699518" evidence="7">
    <location>
        <begin position="18"/>
        <end position="516"/>
    </location>
</feature>
<dbReference type="CTD" id="768239"/>